<keyword evidence="3" id="KW-1185">Reference proteome</keyword>
<dbReference type="InterPro" id="IPR011486">
    <property type="entry name" value="BBP2"/>
</dbReference>
<protein>
    <submittedName>
        <fullName evidence="2">Porin</fullName>
    </submittedName>
</protein>
<sequence length="393" mass="44323">MKNTSIYQTTGFKRDNDHSKKNTIFETHWFKRFALISVMLYVLLALITPAKAQDKNDDSPLKFSGYLETYYLYDFANPEDHNRPGFVYSYNRLHEVTLNLGYLHAAYQTDKVRANLALMTGTYANANLAAEPGVLKNIFEANVGVKLSDNKELWLDAGILPSHIGFESAVGASCWNLTRSMLADNSPYFESGAKLSYTSDNEKWYISGLVLNGWQRIQRVDGNNTPAFGHQLTFTPNDKITLNSSSFIGSDTPDSTRQMRYFHNFYGQFQVTDRLALIAGFDMGAQQQAKESSDYYTWYSPVLIAQFQVSDKVKMAVRGEYYSDADQVIIATGTPNGFQTFGYSANLDYLITENVLWRIEARGFNSEDQVFEENGTPSSTNFFLAASLAVSLK</sequence>
<keyword evidence="1" id="KW-0472">Membrane</keyword>
<feature type="transmembrane region" description="Helical" evidence="1">
    <location>
        <begin position="29"/>
        <end position="47"/>
    </location>
</feature>
<evidence type="ECO:0000313" key="2">
    <source>
        <dbReference type="EMBL" id="MDN4165713.1"/>
    </source>
</evidence>
<gene>
    <name evidence="2" type="ORF">QWY31_09380</name>
</gene>
<dbReference type="EMBL" id="JAUHJS010000004">
    <property type="protein sequence ID" value="MDN4165713.1"/>
    <property type="molecule type" value="Genomic_DNA"/>
</dbReference>
<proteinExistence type="predicted"/>
<dbReference type="RefSeq" id="WP_320004243.1">
    <property type="nucleotide sequence ID" value="NZ_JAUHJS010000004.1"/>
</dbReference>
<accession>A0ABT8F5P8</accession>
<dbReference type="Pfam" id="PF07642">
    <property type="entry name" value="BBP2"/>
    <property type="match status" value="1"/>
</dbReference>
<organism evidence="2 3">
    <name type="scientific">Shiella aurantiaca</name>
    <dbReference type="NCBI Taxonomy" id="3058365"/>
    <lineage>
        <taxon>Bacteria</taxon>
        <taxon>Pseudomonadati</taxon>
        <taxon>Bacteroidota</taxon>
        <taxon>Cytophagia</taxon>
        <taxon>Cytophagales</taxon>
        <taxon>Shiellaceae</taxon>
        <taxon>Shiella</taxon>
    </lineage>
</organism>
<reference evidence="2" key="1">
    <citation type="submission" date="2023-06" db="EMBL/GenBank/DDBJ databases">
        <title>Cytophagales bacterium Strain LB-30, isolated from soil.</title>
        <authorList>
            <person name="Liu B."/>
        </authorList>
    </citation>
    <scope>NUCLEOTIDE SEQUENCE</scope>
    <source>
        <strain evidence="2">LB-30</strain>
    </source>
</reference>
<evidence type="ECO:0000313" key="3">
    <source>
        <dbReference type="Proteomes" id="UP001168552"/>
    </source>
</evidence>
<keyword evidence="1" id="KW-0812">Transmembrane</keyword>
<name>A0ABT8F5P8_9BACT</name>
<keyword evidence="1" id="KW-1133">Transmembrane helix</keyword>
<evidence type="ECO:0000256" key="1">
    <source>
        <dbReference type="SAM" id="Phobius"/>
    </source>
</evidence>
<dbReference type="Proteomes" id="UP001168552">
    <property type="component" value="Unassembled WGS sequence"/>
</dbReference>
<comment type="caution">
    <text evidence="2">The sequence shown here is derived from an EMBL/GenBank/DDBJ whole genome shotgun (WGS) entry which is preliminary data.</text>
</comment>